<reference evidence="3 4" key="1">
    <citation type="journal article" date="2015" name="J. Biotechnol.">
        <title>Complete genome sequence of a malodorant-producing acetogen, Clostridium scatologenes ATCC 25775(T).</title>
        <authorList>
            <person name="Zhu Z."/>
            <person name="Guo T."/>
            <person name="Zheng H."/>
            <person name="Song T."/>
            <person name="Ouyang P."/>
            <person name="Xie J."/>
        </authorList>
    </citation>
    <scope>NUCLEOTIDE SEQUENCE [LARGE SCALE GENOMIC DNA]</scope>
    <source>
        <strain evidence="3 4">ATCC 25775</strain>
    </source>
</reference>
<feature type="compositionally biased region" description="Polar residues" evidence="1">
    <location>
        <begin position="275"/>
        <end position="300"/>
    </location>
</feature>
<feature type="region of interest" description="Disordered" evidence="1">
    <location>
        <begin position="12"/>
        <end position="65"/>
    </location>
</feature>
<dbReference type="KEGG" id="csq:CSCA_3147"/>
<gene>
    <name evidence="3" type="ORF">CSCA_3147</name>
</gene>
<dbReference type="InterPro" id="IPR021136">
    <property type="entry name" value="Flagellar_hook_control-like_C"/>
</dbReference>
<evidence type="ECO:0000313" key="4">
    <source>
        <dbReference type="Proteomes" id="UP000033115"/>
    </source>
</evidence>
<keyword evidence="4" id="KW-1185">Reference proteome</keyword>
<dbReference type="HOGENOM" id="CLU_047221_0_0_9"/>
<dbReference type="Proteomes" id="UP000033115">
    <property type="component" value="Chromosome"/>
</dbReference>
<keyword evidence="3" id="KW-0969">Cilium</keyword>
<dbReference type="CDD" id="cd17470">
    <property type="entry name" value="T3SS_Flik_C"/>
    <property type="match status" value="1"/>
</dbReference>
<name>A0A0E3MA40_CLOSL</name>
<sequence length="489" mass="54204">MNTSMNVLNVVSNTNSSSNNVSYKSDDSKSSNTFNDVLSKRTSVRQDTQTSNRNDKSQDLKDSKFEISEETKRALKESGLSDKDIENIKSPDDLKNVIVEKILNKDSNSKIDSDKLLMLLASLLKVDTKDLQNLKDNTISDIKDVVISVVKAIGNEGKNLTGDKLSQILNSIGDKFKEALDKNLSKIQDPTVKLLLTKEVISQVEKEVIPQMTEKLSKANMSAASQDIVSKLQQELKSALNASLNDANLQKNVNKNSETNSSDFKEAYKEVSNDKNVYQTSVTSKEQNQNTDENYSSSNKETSKEDKFLKSLTNDGESGDKISKATNFMTQFNNINKNVKVEDVADIVINKNNMASDVIKTIKYMETNNIKNLTVKIAPKELGEVIIKLTVEGGVMKASIGASNKEAFNILNSNMSDMTQKLQNNDIKINSLSLNIYNEDTTFFKDGSNQGNNENGKDNKKSRAIDAVDEVANELEDENVIESNLNILA</sequence>
<feature type="compositionally biased region" description="Basic and acidic residues" evidence="1">
    <location>
        <begin position="53"/>
        <end position="65"/>
    </location>
</feature>
<evidence type="ECO:0000256" key="1">
    <source>
        <dbReference type="SAM" id="MobiDB-lite"/>
    </source>
</evidence>
<dbReference type="Gene3D" id="3.30.750.140">
    <property type="match status" value="1"/>
</dbReference>
<dbReference type="AlphaFoldDB" id="A0A0E3MA40"/>
<dbReference type="STRING" id="1548.CSCA_3147"/>
<evidence type="ECO:0000313" key="3">
    <source>
        <dbReference type="EMBL" id="AKA70272.1"/>
    </source>
</evidence>
<organism evidence="3 4">
    <name type="scientific">Clostridium scatologenes</name>
    <dbReference type="NCBI Taxonomy" id="1548"/>
    <lineage>
        <taxon>Bacteria</taxon>
        <taxon>Bacillati</taxon>
        <taxon>Bacillota</taxon>
        <taxon>Clostridia</taxon>
        <taxon>Eubacteriales</taxon>
        <taxon>Clostridiaceae</taxon>
        <taxon>Clostridium</taxon>
    </lineage>
</organism>
<keyword evidence="3" id="KW-0282">Flagellum</keyword>
<dbReference type="InterPro" id="IPR038610">
    <property type="entry name" value="FliK-like_C_sf"/>
</dbReference>
<proteinExistence type="predicted"/>
<feature type="compositionally biased region" description="Low complexity" evidence="1">
    <location>
        <begin position="12"/>
        <end position="23"/>
    </location>
</feature>
<dbReference type="RefSeq" id="WP_029162664.1">
    <property type="nucleotide sequence ID" value="NZ_CP009933.1"/>
</dbReference>
<feature type="region of interest" description="Disordered" evidence="1">
    <location>
        <begin position="275"/>
        <end position="305"/>
    </location>
</feature>
<dbReference type="EMBL" id="CP009933">
    <property type="protein sequence ID" value="AKA70272.1"/>
    <property type="molecule type" value="Genomic_DNA"/>
</dbReference>
<dbReference type="Pfam" id="PF02120">
    <property type="entry name" value="Flg_hook"/>
    <property type="match status" value="1"/>
</dbReference>
<feature type="domain" description="Flagellar hook-length control protein-like C-terminal" evidence="2">
    <location>
        <begin position="361"/>
        <end position="441"/>
    </location>
</feature>
<accession>A0A0E3MA40</accession>
<evidence type="ECO:0000259" key="2">
    <source>
        <dbReference type="Pfam" id="PF02120"/>
    </source>
</evidence>
<keyword evidence="3" id="KW-0966">Cell projection</keyword>
<protein>
    <submittedName>
        <fullName evidence="3">Flagellar hook-length control protein</fullName>
    </submittedName>
</protein>